<dbReference type="AlphaFoldDB" id="A0A9D2G0X9"/>
<accession>A0A9D2G0X9</accession>
<dbReference type="SUPFAM" id="SSF52218">
    <property type="entry name" value="Flavoproteins"/>
    <property type="match status" value="1"/>
</dbReference>
<dbReference type="EMBL" id="DXAZ01000019">
    <property type="protein sequence ID" value="HIZ70427.1"/>
    <property type="molecule type" value="Genomic_DNA"/>
</dbReference>
<sequence length="182" mass="20701">MKKKLLLIFSGLFLLAACAGNGDEETMNRENEENRMEQTDSVSSSPMEIVGTNEYGRGAESDGQDTNRDEEPMKILTEQADSIIIYFSRSGNTENLVKMIHNETNADILELTLVNPYPEDYEETVERANEERETNNFPEISTDIPNLSPYNHIYLGYQTWAMTLSNPIIRFLDDYGDLLDGK</sequence>
<reference evidence="4" key="2">
    <citation type="submission" date="2021-04" db="EMBL/GenBank/DDBJ databases">
        <authorList>
            <person name="Gilroy R."/>
        </authorList>
    </citation>
    <scope>NUCLEOTIDE SEQUENCE</scope>
    <source>
        <strain evidence="4">CHK169-4300</strain>
    </source>
</reference>
<reference evidence="4" key="1">
    <citation type="journal article" date="2021" name="PeerJ">
        <title>Extensive microbial diversity within the chicken gut microbiome revealed by metagenomics and culture.</title>
        <authorList>
            <person name="Gilroy R."/>
            <person name="Ravi A."/>
            <person name="Getino M."/>
            <person name="Pursley I."/>
            <person name="Horton D.L."/>
            <person name="Alikhan N.F."/>
            <person name="Baker D."/>
            <person name="Gharbi K."/>
            <person name="Hall N."/>
            <person name="Watson M."/>
            <person name="Adriaenssens E.M."/>
            <person name="Foster-Nyarko E."/>
            <person name="Jarju S."/>
            <person name="Secka A."/>
            <person name="Antonio M."/>
            <person name="Oren A."/>
            <person name="Chaudhuri R.R."/>
            <person name="La Ragione R."/>
            <person name="Hildebrand F."/>
            <person name="Pallen M.J."/>
        </authorList>
    </citation>
    <scope>NUCLEOTIDE SEQUENCE</scope>
    <source>
        <strain evidence="4">CHK169-4300</strain>
    </source>
</reference>
<organism evidence="4 5">
    <name type="scientific">Candidatus Atopostipes pullistercoris</name>
    <dbReference type="NCBI Taxonomy" id="2838467"/>
    <lineage>
        <taxon>Bacteria</taxon>
        <taxon>Bacillati</taxon>
        <taxon>Bacillota</taxon>
        <taxon>Bacilli</taxon>
        <taxon>Lactobacillales</taxon>
        <taxon>Carnobacteriaceae</taxon>
        <taxon>Atopostipes</taxon>
    </lineage>
</organism>
<evidence type="ECO:0000313" key="4">
    <source>
        <dbReference type="EMBL" id="HIZ70427.1"/>
    </source>
</evidence>
<feature type="signal peptide" evidence="2">
    <location>
        <begin position="1"/>
        <end position="19"/>
    </location>
</feature>
<dbReference type="PROSITE" id="PS51257">
    <property type="entry name" value="PROKAR_LIPOPROTEIN"/>
    <property type="match status" value="1"/>
</dbReference>
<dbReference type="PANTHER" id="PTHR39201:SF1">
    <property type="entry name" value="FLAVODOXIN-LIKE DOMAIN-CONTAINING PROTEIN"/>
    <property type="match status" value="1"/>
</dbReference>
<feature type="region of interest" description="Disordered" evidence="1">
    <location>
        <begin position="24"/>
        <end position="70"/>
    </location>
</feature>
<keyword evidence="2" id="KW-0732">Signal</keyword>
<dbReference type="GO" id="GO:0010181">
    <property type="term" value="F:FMN binding"/>
    <property type="evidence" value="ECO:0007669"/>
    <property type="project" value="InterPro"/>
</dbReference>
<evidence type="ECO:0000256" key="1">
    <source>
        <dbReference type="SAM" id="MobiDB-lite"/>
    </source>
</evidence>
<dbReference type="Pfam" id="PF12682">
    <property type="entry name" value="Flavodoxin_4"/>
    <property type="match status" value="1"/>
</dbReference>
<feature type="chain" id="PRO_5039006061" evidence="2">
    <location>
        <begin position="20"/>
        <end position="182"/>
    </location>
</feature>
<dbReference type="Gene3D" id="3.40.50.360">
    <property type="match status" value="1"/>
</dbReference>
<dbReference type="Proteomes" id="UP000824106">
    <property type="component" value="Unassembled WGS sequence"/>
</dbReference>
<dbReference type="InterPro" id="IPR029039">
    <property type="entry name" value="Flavoprotein-like_sf"/>
</dbReference>
<protein>
    <submittedName>
        <fullName evidence="4">Flavodoxin</fullName>
    </submittedName>
</protein>
<evidence type="ECO:0000259" key="3">
    <source>
        <dbReference type="Pfam" id="PF12682"/>
    </source>
</evidence>
<evidence type="ECO:0000313" key="5">
    <source>
        <dbReference type="Proteomes" id="UP000824106"/>
    </source>
</evidence>
<name>A0A9D2G0X9_9LACT</name>
<dbReference type="InterPro" id="IPR008254">
    <property type="entry name" value="Flavodoxin/NO_synth"/>
</dbReference>
<dbReference type="PANTHER" id="PTHR39201">
    <property type="entry name" value="EXPORTED PROTEIN-RELATED"/>
    <property type="match status" value="1"/>
</dbReference>
<feature type="domain" description="Flavodoxin-like" evidence="3">
    <location>
        <begin position="83"/>
        <end position="175"/>
    </location>
</feature>
<proteinExistence type="predicted"/>
<feature type="compositionally biased region" description="Basic and acidic residues" evidence="1">
    <location>
        <begin position="26"/>
        <end position="38"/>
    </location>
</feature>
<feature type="compositionally biased region" description="Basic and acidic residues" evidence="1">
    <location>
        <begin position="57"/>
        <end position="70"/>
    </location>
</feature>
<gene>
    <name evidence="4" type="ORF">H9808_01405</name>
</gene>
<comment type="caution">
    <text evidence="4">The sequence shown here is derived from an EMBL/GenBank/DDBJ whole genome shotgun (WGS) entry which is preliminary data.</text>
</comment>
<dbReference type="GO" id="GO:0016651">
    <property type="term" value="F:oxidoreductase activity, acting on NAD(P)H"/>
    <property type="evidence" value="ECO:0007669"/>
    <property type="project" value="UniProtKB-ARBA"/>
</dbReference>
<evidence type="ECO:0000256" key="2">
    <source>
        <dbReference type="SAM" id="SignalP"/>
    </source>
</evidence>